<feature type="transmembrane region" description="Helical" evidence="1">
    <location>
        <begin position="21"/>
        <end position="39"/>
    </location>
</feature>
<evidence type="ECO:0008006" key="4">
    <source>
        <dbReference type="Google" id="ProtNLM"/>
    </source>
</evidence>
<accession>A0ABV2JEE0</accession>
<comment type="caution">
    <text evidence="2">The sequence shown here is derived from an EMBL/GenBank/DDBJ whole genome shotgun (WGS) entry which is preliminary data.</text>
</comment>
<sequence length="190" mass="20912">MNEKTKKLTRSKNVTTKKNTQVMVTSAILLALGLVLHMIIPSAGIKPDFLLACMFIAITLTDNKKQVFAITIVSGILTAMTTNFPAGQLPSMIDKFLSGFLFLMIYRSINNRKSINTIHIGIISAISTLFSGVIFLTSVFILGKIMGLVDVMTIFERGFYPMITLIVLPTSIANGFFAGLLNKIINLKKY</sequence>
<organism evidence="2 3">
    <name type="scientific">Peptoniphilus olsenii</name>
    <dbReference type="NCBI Taxonomy" id="411570"/>
    <lineage>
        <taxon>Bacteria</taxon>
        <taxon>Bacillati</taxon>
        <taxon>Bacillota</taxon>
        <taxon>Tissierellia</taxon>
        <taxon>Tissierellales</taxon>
        <taxon>Peptoniphilaceae</taxon>
        <taxon>Peptoniphilus</taxon>
    </lineage>
</organism>
<dbReference type="EMBL" id="JBEPMA010000016">
    <property type="protein sequence ID" value="MET3618154.1"/>
    <property type="molecule type" value="Genomic_DNA"/>
</dbReference>
<feature type="transmembrane region" description="Helical" evidence="1">
    <location>
        <begin position="92"/>
        <end position="109"/>
    </location>
</feature>
<keyword evidence="1" id="KW-0472">Membrane</keyword>
<evidence type="ECO:0000313" key="3">
    <source>
        <dbReference type="Proteomes" id="UP001549162"/>
    </source>
</evidence>
<dbReference type="Pfam" id="PF17099">
    <property type="entry name" value="TrpP"/>
    <property type="match status" value="1"/>
</dbReference>
<proteinExistence type="predicted"/>
<reference evidence="2 3" key="1">
    <citation type="submission" date="2024-06" db="EMBL/GenBank/DDBJ databases">
        <title>Genomic Encyclopedia of Type Strains, Phase IV (KMG-IV): sequencing the most valuable type-strain genomes for metagenomic binning, comparative biology and taxonomic classification.</title>
        <authorList>
            <person name="Goeker M."/>
        </authorList>
    </citation>
    <scope>NUCLEOTIDE SEQUENCE [LARGE SCALE GENOMIC DNA]</scope>
    <source>
        <strain evidence="2 3">DSM 21460</strain>
    </source>
</reference>
<feature type="transmembrane region" description="Helical" evidence="1">
    <location>
        <begin position="121"/>
        <end position="146"/>
    </location>
</feature>
<evidence type="ECO:0000313" key="2">
    <source>
        <dbReference type="EMBL" id="MET3618154.1"/>
    </source>
</evidence>
<evidence type="ECO:0000256" key="1">
    <source>
        <dbReference type="SAM" id="Phobius"/>
    </source>
</evidence>
<protein>
    <recommendedName>
        <fullName evidence="4">Tryptophan transporter</fullName>
    </recommendedName>
</protein>
<dbReference type="Proteomes" id="UP001549162">
    <property type="component" value="Unassembled WGS sequence"/>
</dbReference>
<dbReference type="InterPro" id="IPR031360">
    <property type="entry name" value="TrpP"/>
</dbReference>
<keyword evidence="3" id="KW-1185">Reference proteome</keyword>
<keyword evidence="1" id="KW-1133">Transmembrane helix</keyword>
<dbReference type="RefSeq" id="WP_354369232.1">
    <property type="nucleotide sequence ID" value="NZ_JBEPMA010000016.1"/>
</dbReference>
<dbReference type="Gene3D" id="1.10.1760.20">
    <property type="match status" value="1"/>
</dbReference>
<name>A0ABV2JEE0_9FIRM</name>
<feature type="transmembrane region" description="Helical" evidence="1">
    <location>
        <begin position="158"/>
        <end position="181"/>
    </location>
</feature>
<keyword evidence="1" id="KW-0812">Transmembrane</keyword>
<gene>
    <name evidence="2" type="ORF">ABID14_001789</name>
</gene>